<gene>
    <name evidence="16" type="ORF">SPARVUS_LOCUS9987111</name>
</gene>
<feature type="transmembrane region" description="Helical" evidence="14">
    <location>
        <begin position="20"/>
        <end position="39"/>
    </location>
</feature>
<dbReference type="InterPro" id="IPR053792">
    <property type="entry name" value="P2X_RECEPTOR_CS"/>
</dbReference>
<keyword evidence="4" id="KW-1003">Cell membrane</keyword>
<comment type="similarity">
    <text evidence="2 14">Belongs to the P2X receptor family.</text>
</comment>
<keyword evidence="5 14" id="KW-0812">Transmembrane</keyword>
<name>A0ABN9ELL5_9NEOB</name>
<evidence type="ECO:0000313" key="16">
    <source>
        <dbReference type="EMBL" id="CAI9584268.1"/>
    </source>
</evidence>
<comment type="caution">
    <text evidence="16">The sequence shown here is derived from an EMBL/GenBank/DDBJ whole genome shotgun (WGS) entry which is preliminary data.</text>
</comment>
<evidence type="ECO:0000256" key="5">
    <source>
        <dbReference type="ARBA" id="ARBA00022692"/>
    </source>
</evidence>
<sequence>MSFCEYTTQKDLRIRSSLLGTFKSVIFAAVLLYMCVIMLTEKRYQKTDSVISSVHTKVKGVLDADSRIWDTAEYTIPSPGGSSFFVLTNIIKTENQKEGNCPEFPSPKAICSQDDSCKKGHADPQSNGIQTGRCTQYNSTFKTCEVRAWCPVESKSTPEPAILGSAENFTVLIKNNIHFAAFNYTTKNILPEYNVTCVYHKVTAPRCPIFRLGDILKEAGENFSQVAILGGIMGIEINWNCNLDRWFHSCRPQYSFRRLDDKVVDERLYPGLNFRFARYYRNQNQSDLRTLIKAYGIRFDIQVYGTGGQFSWFELVLFIGSYLSYFGLATIVIDFMISLYCKSCCSTTSGQKYYDGQKYEEITGPSILMSCQELKFVSFVDEEDIIMVDTKLTKSLQMTIGKRIKKGKMTFNTVFAQLELSFFEGLEEFPLHTRHAKKSSAIPSWCQCLKCLPETAYEDQLCCRYRPGDCITNSEMFRKLVLQRRVLECILQYNNPLLKKNSIGKKQLAEFAQNQYVQWRFGSNKDTVNFAKIPSCCRHEIQNLFNEDACETSFQFEDKDKKMHSASGPSSKPLL</sequence>
<keyword evidence="10" id="KW-0325">Glycoprotein</keyword>
<dbReference type="EMBL" id="CATNWA010015538">
    <property type="protein sequence ID" value="CAI9584268.1"/>
    <property type="molecule type" value="Genomic_DNA"/>
</dbReference>
<evidence type="ECO:0000256" key="10">
    <source>
        <dbReference type="ARBA" id="ARBA00023180"/>
    </source>
</evidence>
<reference evidence="16" key="1">
    <citation type="submission" date="2023-05" db="EMBL/GenBank/DDBJ databases">
        <authorList>
            <person name="Stuckert A."/>
        </authorList>
    </citation>
    <scope>NUCLEOTIDE SEQUENCE</scope>
</reference>
<dbReference type="InterPro" id="IPR001429">
    <property type="entry name" value="P2X_purnocptor"/>
</dbReference>
<feature type="transmembrane region" description="Helical" evidence="14">
    <location>
        <begin position="315"/>
        <end position="340"/>
    </location>
</feature>
<dbReference type="InterPro" id="IPR027309">
    <property type="entry name" value="P2X_extracellular_dom_sf"/>
</dbReference>
<dbReference type="PRINTS" id="PR01307">
    <property type="entry name" value="P2XRECEPTOR"/>
</dbReference>
<keyword evidence="8 14" id="KW-0472">Membrane</keyword>
<evidence type="ECO:0000259" key="15">
    <source>
        <dbReference type="Pfam" id="PF20478"/>
    </source>
</evidence>
<keyword evidence="6 14" id="KW-1133">Transmembrane helix</keyword>
<feature type="domain" description="P2X purinoreceptor 7 intracellular" evidence="15">
    <location>
        <begin position="376"/>
        <end position="548"/>
    </location>
</feature>
<proteinExistence type="inferred from homology"/>
<evidence type="ECO:0000256" key="6">
    <source>
        <dbReference type="ARBA" id="ARBA00022989"/>
    </source>
</evidence>
<dbReference type="Gene3D" id="1.10.287.940">
    <property type="entry name" value="atp-gated p2x4 ion channel"/>
    <property type="match status" value="1"/>
</dbReference>
<dbReference type="PROSITE" id="PS01212">
    <property type="entry name" value="P2X_RECEPTOR"/>
    <property type="match status" value="1"/>
</dbReference>
<keyword evidence="3 14" id="KW-0813">Transport</keyword>
<comment type="function">
    <text evidence="14">Receptor for ATP that acts as a ligand-gated ion channel.</text>
</comment>
<evidence type="ECO:0000256" key="2">
    <source>
        <dbReference type="ARBA" id="ARBA00009848"/>
    </source>
</evidence>
<evidence type="ECO:0000256" key="1">
    <source>
        <dbReference type="ARBA" id="ARBA00004651"/>
    </source>
</evidence>
<dbReference type="Pfam" id="PF20478">
    <property type="entry name" value="P2RX7_C"/>
    <property type="match status" value="1"/>
</dbReference>
<dbReference type="Pfam" id="PF00864">
    <property type="entry name" value="P2X_receptor"/>
    <property type="match status" value="1"/>
</dbReference>
<keyword evidence="17" id="KW-1185">Reference proteome</keyword>
<evidence type="ECO:0000256" key="11">
    <source>
        <dbReference type="ARBA" id="ARBA00023286"/>
    </source>
</evidence>
<dbReference type="InterPro" id="IPR003050">
    <property type="entry name" value="P2X7_purinoceptor"/>
</dbReference>
<keyword evidence="9" id="KW-1015">Disulfide bond</keyword>
<accession>A0ABN9ELL5</accession>
<evidence type="ECO:0000256" key="3">
    <source>
        <dbReference type="ARBA" id="ARBA00022448"/>
    </source>
</evidence>
<protein>
    <recommendedName>
        <fullName evidence="14">P2X purinoceptor</fullName>
    </recommendedName>
</protein>
<dbReference type="PANTHER" id="PTHR10125:SF13">
    <property type="entry name" value="P2X PURINOCEPTOR 7"/>
    <property type="match status" value="1"/>
</dbReference>
<comment type="catalytic activity">
    <reaction evidence="13">
        <text>Ca(2+)(in) = Ca(2+)(out)</text>
        <dbReference type="Rhea" id="RHEA:29671"/>
        <dbReference type="ChEBI" id="CHEBI:29108"/>
    </reaction>
</comment>
<keyword evidence="11" id="KW-1071">Ligand-gated ion channel</keyword>
<dbReference type="PANTHER" id="PTHR10125">
    <property type="entry name" value="P2X PURINOCEPTOR"/>
    <property type="match status" value="1"/>
</dbReference>
<keyword evidence="7 14" id="KW-0406">Ion transport</keyword>
<evidence type="ECO:0000256" key="4">
    <source>
        <dbReference type="ARBA" id="ARBA00022475"/>
    </source>
</evidence>
<evidence type="ECO:0000256" key="13">
    <source>
        <dbReference type="ARBA" id="ARBA00036634"/>
    </source>
</evidence>
<dbReference type="PRINTS" id="PR01314">
    <property type="entry name" value="P2X7RECEPTOR"/>
</dbReference>
<evidence type="ECO:0000256" key="9">
    <source>
        <dbReference type="ARBA" id="ARBA00023157"/>
    </source>
</evidence>
<keyword evidence="12 14" id="KW-0407">Ion channel</keyword>
<evidence type="ECO:0000313" key="17">
    <source>
        <dbReference type="Proteomes" id="UP001162483"/>
    </source>
</evidence>
<evidence type="ECO:0000256" key="14">
    <source>
        <dbReference type="RuleBase" id="RU000681"/>
    </source>
</evidence>
<evidence type="ECO:0000256" key="7">
    <source>
        <dbReference type="ARBA" id="ARBA00023065"/>
    </source>
</evidence>
<dbReference type="InterPro" id="IPR046815">
    <property type="entry name" value="P2RX7_C"/>
</dbReference>
<evidence type="ECO:0000256" key="8">
    <source>
        <dbReference type="ARBA" id="ARBA00023136"/>
    </source>
</evidence>
<dbReference type="Proteomes" id="UP001162483">
    <property type="component" value="Unassembled WGS sequence"/>
</dbReference>
<dbReference type="InterPro" id="IPR059116">
    <property type="entry name" value="P2X_receptor"/>
</dbReference>
<dbReference type="Gene3D" id="2.60.490.10">
    <property type="entry name" value="atp-gated p2x4 ion channel domain"/>
    <property type="match status" value="1"/>
</dbReference>
<organism evidence="16 17">
    <name type="scientific">Staurois parvus</name>
    <dbReference type="NCBI Taxonomy" id="386267"/>
    <lineage>
        <taxon>Eukaryota</taxon>
        <taxon>Metazoa</taxon>
        <taxon>Chordata</taxon>
        <taxon>Craniata</taxon>
        <taxon>Vertebrata</taxon>
        <taxon>Euteleostomi</taxon>
        <taxon>Amphibia</taxon>
        <taxon>Batrachia</taxon>
        <taxon>Anura</taxon>
        <taxon>Neobatrachia</taxon>
        <taxon>Ranoidea</taxon>
        <taxon>Ranidae</taxon>
        <taxon>Staurois</taxon>
    </lineage>
</organism>
<evidence type="ECO:0000256" key="12">
    <source>
        <dbReference type="ARBA" id="ARBA00023303"/>
    </source>
</evidence>
<keyword evidence="14" id="KW-0675">Receptor</keyword>
<comment type="subcellular location">
    <subcellularLocation>
        <location evidence="1">Cell membrane</location>
        <topology evidence="1">Multi-pass membrane protein</topology>
    </subcellularLocation>
    <subcellularLocation>
        <location evidence="14">Membrane</location>
        <topology evidence="14">Multi-pass membrane protein</topology>
    </subcellularLocation>
</comment>
<dbReference type="NCBIfam" id="TIGR00863">
    <property type="entry name" value="P2X"/>
    <property type="match status" value="1"/>
</dbReference>